<dbReference type="Gene3D" id="3.40.50.300">
    <property type="entry name" value="P-loop containing nucleotide triphosphate hydrolases"/>
    <property type="match status" value="1"/>
</dbReference>
<dbReference type="Proteomes" id="UP000643701">
    <property type="component" value="Unassembled WGS sequence"/>
</dbReference>
<dbReference type="RefSeq" id="WP_166400202.1">
    <property type="nucleotide sequence ID" value="NZ_JAANAS010000048.1"/>
</dbReference>
<evidence type="ECO:0000256" key="2">
    <source>
        <dbReference type="ARBA" id="ARBA00022840"/>
    </source>
</evidence>
<gene>
    <name evidence="5" type="ORF">G7034_06725</name>
</gene>
<dbReference type="GO" id="GO:0005524">
    <property type="term" value="F:ATP binding"/>
    <property type="evidence" value="ECO:0007669"/>
    <property type="project" value="UniProtKB-KW"/>
</dbReference>
<evidence type="ECO:0000256" key="1">
    <source>
        <dbReference type="ARBA" id="ARBA00022741"/>
    </source>
</evidence>
<dbReference type="InterPro" id="IPR000432">
    <property type="entry name" value="DNA_mismatch_repair_MutS_C"/>
</dbReference>
<dbReference type="InterPro" id="IPR027417">
    <property type="entry name" value="P-loop_NTPase"/>
</dbReference>
<reference evidence="5" key="1">
    <citation type="submission" date="2020-03" db="EMBL/GenBank/DDBJ databases">
        <title>Psychroflexus Maritimus sp. nov., isolate from marine sediment.</title>
        <authorList>
            <person name="Zhong Y.-L."/>
        </authorList>
    </citation>
    <scope>NUCLEOTIDE SEQUENCE</scope>
    <source>
        <strain evidence="5">C1</strain>
    </source>
</reference>
<dbReference type="AlphaFoldDB" id="A0A967E2P1"/>
<protein>
    <recommendedName>
        <fullName evidence="4">DNA mismatch repair proteins mutS family domain-containing protein</fullName>
    </recommendedName>
</protein>
<dbReference type="Pfam" id="PF00488">
    <property type="entry name" value="MutS_V"/>
    <property type="match status" value="1"/>
</dbReference>
<keyword evidence="1" id="KW-0547">Nucleotide-binding</keyword>
<evidence type="ECO:0000259" key="4">
    <source>
        <dbReference type="SMART" id="SM00534"/>
    </source>
</evidence>
<dbReference type="SUPFAM" id="SSF52540">
    <property type="entry name" value="P-loop containing nucleoside triphosphate hydrolases"/>
    <property type="match status" value="1"/>
</dbReference>
<dbReference type="SMART" id="SM00534">
    <property type="entry name" value="MUTSac"/>
    <property type="match status" value="1"/>
</dbReference>
<proteinExistence type="predicted"/>
<sequence length="419" mass="48524">MNQIDDLNIENEICSLFDFTLNNLTRDKLIDLLNNPLKSVEEIKMVQSILKGFLQQEVLNDYTYPVLYFNEMHAFLKSEIIEAYTEKPSIIKWFASSTQTNQLKSKLSQLILLFYKLQQNFFSKIDVSKFPTTYTLRIRKIQNFFNLFDLVKNEEKIRERGLNKNEINSLLHQINELKKNQEIQLFWDRLIEFETYLSISKGISKNNFQFPAFSKNQLSLNNLINPFIKNPVNYSLTTTKNVIVLNGPNMSGKSTFLKTVATCVYLSHLGLAVPAQSAKIPFFSNFIVILNKKDNSKKGYSQFMNELHHLKKTLSCSIKSSCFAIFDELFSSTNQEDMNKIMPVTIKGLTKFNSSCFFISTHHQSLKENQNNNVLQLYLDVEMNNGTPNFTYQLKEGWSDLKLGSILFESSGLKELLKK</sequence>
<comment type="caution">
    <text evidence="5">The sequence shown here is derived from an EMBL/GenBank/DDBJ whole genome shotgun (WGS) entry which is preliminary data.</text>
</comment>
<keyword evidence="6" id="KW-1185">Reference proteome</keyword>
<dbReference type="GO" id="GO:0030983">
    <property type="term" value="F:mismatched DNA binding"/>
    <property type="evidence" value="ECO:0007669"/>
    <property type="project" value="InterPro"/>
</dbReference>
<evidence type="ECO:0000313" key="5">
    <source>
        <dbReference type="EMBL" id="NGZ89944.1"/>
    </source>
</evidence>
<evidence type="ECO:0000313" key="6">
    <source>
        <dbReference type="Proteomes" id="UP000643701"/>
    </source>
</evidence>
<dbReference type="PANTHER" id="PTHR11361:SF34">
    <property type="entry name" value="DNA MISMATCH REPAIR PROTEIN MSH1, MITOCHONDRIAL"/>
    <property type="match status" value="1"/>
</dbReference>
<keyword evidence="2" id="KW-0067">ATP-binding</keyword>
<dbReference type="InterPro" id="IPR045076">
    <property type="entry name" value="MutS"/>
</dbReference>
<organism evidence="5 6">
    <name type="scientific">Psychroflexus maritimus</name>
    <dbReference type="NCBI Taxonomy" id="2714865"/>
    <lineage>
        <taxon>Bacteria</taxon>
        <taxon>Pseudomonadati</taxon>
        <taxon>Bacteroidota</taxon>
        <taxon>Flavobacteriia</taxon>
        <taxon>Flavobacteriales</taxon>
        <taxon>Flavobacteriaceae</taxon>
        <taxon>Psychroflexus</taxon>
    </lineage>
</organism>
<feature type="domain" description="DNA mismatch repair proteins mutS family" evidence="4">
    <location>
        <begin position="240"/>
        <end position="418"/>
    </location>
</feature>
<keyword evidence="3" id="KW-0238">DNA-binding</keyword>
<dbReference type="PANTHER" id="PTHR11361">
    <property type="entry name" value="DNA MISMATCH REPAIR PROTEIN MUTS FAMILY MEMBER"/>
    <property type="match status" value="1"/>
</dbReference>
<name>A0A967E2P1_9FLAO</name>
<accession>A0A967E2P1</accession>
<dbReference type="GO" id="GO:0140664">
    <property type="term" value="F:ATP-dependent DNA damage sensor activity"/>
    <property type="evidence" value="ECO:0007669"/>
    <property type="project" value="InterPro"/>
</dbReference>
<dbReference type="EMBL" id="JAANAS010000048">
    <property type="protein sequence ID" value="NGZ89944.1"/>
    <property type="molecule type" value="Genomic_DNA"/>
</dbReference>
<dbReference type="GO" id="GO:0006298">
    <property type="term" value="P:mismatch repair"/>
    <property type="evidence" value="ECO:0007669"/>
    <property type="project" value="InterPro"/>
</dbReference>
<evidence type="ECO:0000256" key="3">
    <source>
        <dbReference type="ARBA" id="ARBA00023125"/>
    </source>
</evidence>